<comment type="caution">
    <text evidence="5">The sequence shown here is derived from an EMBL/GenBank/DDBJ whole genome shotgun (WGS) entry which is preliminary data.</text>
</comment>
<protein>
    <submittedName>
        <fullName evidence="5">LacI family transcriptional regulator</fullName>
    </submittedName>
</protein>
<dbReference type="Pfam" id="PF13377">
    <property type="entry name" value="Peripla_BP_3"/>
    <property type="match status" value="1"/>
</dbReference>
<dbReference type="PANTHER" id="PTHR30146">
    <property type="entry name" value="LACI-RELATED TRANSCRIPTIONAL REPRESSOR"/>
    <property type="match status" value="1"/>
</dbReference>
<organism evidence="5 6">
    <name type="scientific">Microbacterium imperiale</name>
    <dbReference type="NCBI Taxonomy" id="33884"/>
    <lineage>
        <taxon>Bacteria</taxon>
        <taxon>Bacillati</taxon>
        <taxon>Actinomycetota</taxon>
        <taxon>Actinomycetes</taxon>
        <taxon>Micrococcales</taxon>
        <taxon>Microbacteriaceae</taxon>
        <taxon>Microbacterium</taxon>
    </lineage>
</organism>
<dbReference type="InterPro" id="IPR028082">
    <property type="entry name" value="Peripla_BP_I"/>
</dbReference>
<dbReference type="Proteomes" id="UP001142317">
    <property type="component" value="Unassembled WGS sequence"/>
</dbReference>
<reference evidence="5" key="2">
    <citation type="submission" date="2023-01" db="EMBL/GenBank/DDBJ databases">
        <authorList>
            <person name="Sun Q."/>
            <person name="Evtushenko L."/>
        </authorList>
    </citation>
    <scope>NUCLEOTIDE SEQUENCE</scope>
    <source>
        <strain evidence="5">VKM Ac-1447</strain>
    </source>
</reference>
<dbReference type="GO" id="GO:0000976">
    <property type="term" value="F:transcription cis-regulatory region binding"/>
    <property type="evidence" value="ECO:0007669"/>
    <property type="project" value="TreeGrafter"/>
</dbReference>
<dbReference type="RefSeq" id="WP_271174814.1">
    <property type="nucleotide sequence ID" value="NZ_BSEO01000001.1"/>
</dbReference>
<evidence type="ECO:0000256" key="1">
    <source>
        <dbReference type="ARBA" id="ARBA00023015"/>
    </source>
</evidence>
<proteinExistence type="predicted"/>
<dbReference type="InterPro" id="IPR046335">
    <property type="entry name" value="LacI/GalR-like_sensor"/>
</dbReference>
<dbReference type="Gene3D" id="3.40.50.2300">
    <property type="match status" value="2"/>
</dbReference>
<sequence>MARIDEVAAAARVSISTVSYALSGKRSISAETRRRVEEAARELGYEPHAGARALAGRRTQIFALTEPLRADTHAPTHMAFVLAASVAARRRDYDILLLTDEEASTGMRRVAASDLVDAILVLDVAPDDARVEIARSIRIPTVFIGIPDDHAGLDCVDLDFEAAAELAVDRLTDTGHRHVAMIGQSEVAYRASNFPPRVRAAGAARADARGIRHTFTAAGATATEPAVVRAATTAAIDEGATAFILHAAEDTHEVVLATIAERGLLVGRDVSVISVASVFDATRLSTPLDTIPLVPAVSCDAAVDLALARLHDASCAPVLHLIPPEYRSVGSVAAPPA</sequence>
<dbReference type="PANTHER" id="PTHR30146:SF153">
    <property type="entry name" value="LACTOSE OPERON REPRESSOR"/>
    <property type="match status" value="1"/>
</dbReference>
<dbReference type="AlphaFoldDB" id="A0A9W6HD36"/>
<accession>A0A9W6HD36</accession>
<keyword evidence="1" id="KW-0805">Transcription regulation</keyword>
<dbReference type="Gene3D" id="1.10.260.40">
    <property type="entry name" value="lambda repressor-like DNA-binding domains"/>
    <property type="match status" value="1"/>
</dbReference>
<dbReference type="Pfam" id="PF00356">
    <property type="entry name" value="LacI"/>
    <property type="match status" value="1"/>
</dbReference>
<keyword evidence="2" id="KW-0238">DNA-binding</keyword>
<dbReference type="GO" id="GO:0003700">
    <property type="term" value="F:DNA-binding transcription factor activity"/>
    <property type="evidence" value="ECO:0007669"/>
    <property type="project" value="TreeGrafter"/>
</dbReference>
<evidence type="ECO:0000259" key="4">
    <source>
        <dbReference type="PROSITE" id="PS50932"/>
    </source>
</evidence>
<gene>
    <name evidence="5" type="primary">lacI_1</name>
    <name evidence="5" type="ORF">GCM10017586_00320</name>
</gene>
<dbReference type="SMART" id="SM00354">
    <property type="entry name" value="HTH_LACI"/>
    <property type="match status" value="1"/>
</dbReference>
<name>A0A9W6HD36_9MICO</name>
<dbReference type="CDD" id="cd01392">
    <property type="entry name" value="HTH_LacI"/>
    <property type="match status" value="1"/>
</dbReference>
<keyword evidence="6" id="KW-1185">Reference proteome</keyword>
<dbReference type="EMBL" id="BSEO01000001">
    <property type="protein sequence ID" value="GLJ78350.1"/>
    <property type="molecule type" value="Genomic_DNA"/>
</dbReference>
<dbReference type="InterPro" id="IPR010982">
    <property type="entry name" value="Lambda_DNA-bd_dom_sf"/>
</dbReference>
<dbReference type="PROSITE" id="PS50932">
    <property type="entry name" value="HTH_LACI_2"/>
    <property type="match status" value="1"/>
</dbReference>
<evidence type="ECO:0000313" key="5">
    <source>
        <dbReference type="EMBL" id="GLJ78350.1"/>
    </source>
</evidence>
<evidence type="ECO:0000313" key="6">
    <source>
        <dbReference type="Proteomes" id="UP001142317"/>
    </source>
</evidence>
<evidence type="ECO:0000256" key="3">
    <source>
        <dbReference type="ARBA" id="ARBA00023163"/>
    </source>
</evidence>
<evidence type="ECO:0000256" key="2">
    <source>
        <dbReference type="ARBA" id="ARBA00023125"/>
    </source>
</evidence>
<feature type="domain" description="HTH lacI-type" evidence="4">
    <location>
        <begin position="2"/>
        <end position="56"/>
    </location>
</feature>
<dbReference type="InterPro" id="IPR000843">
    <property type="entry name" value="HTH_LacI"/>
</dbReference>
<dbReference type="SUPFAM" id="SSF47413">
    <property type="entry name" value="lambda repressor-like DNA-binding domains"/>
    <property type="match status" value="1"/>
</dbReference>
<dbReference type="SUPFAM" id="SSF53822">
    <property type="entry name" value="Periplasmic binding protein-like I"/>
    <property type="match status" value="1"/>
</dbReference>
<keyword evidence="3" id="KW-0804">Transcription</keyword>
<reference evidence="5" key="1">
    <citation type="journal article" date="2014" name="Int. J. Syst. Evol. Microbiol.">
        <title>Complete genome sequence of Corynebacterium casei LMG S-19264T (=DSM 44701T), isolated from a smear-ripened cheese.</title>
        <authorList>
            <consortium name="US DOE Joint Genome Institute (JGI-PGF)"/>
            <person name="Walter F."/>
            <person name="Albersmeier A."/>
            <person name="Kalinowski J."/>
            <person name="Ruckert C."/>
        </authorList>
    </citation>
    <scope>NUCLEOTIDE SEQUENCE</scope>
    <source>
        <strain evidence="5">VKM Ac-1447</strain>
    </source>
</reference>